<evidence type="ECO:0000313" key="5">
    <source>
        <dbReference type="EMBL" id="QRQ95815.1"/>
    </source>
</evidence>
<dbReference type="SUPFAM" id="SSF110296">
    <property type="entry name" value="Oligoxyloglucan reducing end-specific cellobiohydrolase"/>
    <property type="match status" value="1"/>
</dbReference>
<accession>A0A375FVP4</accession>
<evidence type="ECO:0000256" key="1">
    <source>
        <dbReference type="ARBA" id="ARBA00022531"/>
    </source>
</evidence>
<evidence type="ECO:0000313" key="6">
    <source>
        <dbReference type="EMBL" id="SPC06597.1"/>
    </source>
</evidence>
<evidence type="ECO:0000313" key="9">
    <source>
        <dbReference type="Proteomes" id="UP000623307"/>
    </source>
</evidence>
<keyword evidence="3" id="KW-1133">Transmembrane helix</keyword>
<keyword evidence="3" id="KW-0472">Membrane</keyword>
<gene>
    <name evidence="7" type="ORF">CO2235_150078</name>
    <name evidence="6" type="ORF">CO2235_U600042</name>
    <name evidence="5" type="ORF">JTE92_20660</name>
</gene>
<dbReference type="InterPro" id="IPR028203">
    <property type="entry name" value="PSII_CF48-like_dom"/>
</dbReference>
<keyword evidence="5" id="KW-0378">Hydrolase</keyword>
<dbReference type="Proteomes" id="UP000623307">
    <property type="component" value="Chromosome 2"/>
</dbReference>
<protein>
    <submittedName>
        <fullName evidence="5">Glycosyl hydrolase</fullName>
    </submittedName>
</protein>
<feature type="transmembrane region" description="Helical" evidence="3">
    <location>
        <begin position="7"/>
        <end position="27"/>
    </location>
</feature>
<evidence type="ECO:0000256" key="3">
    <source>
        <dbReference type="SAM" id="Phobius"/>
    </source>
</evidence>
<dbReference type="EMBL" id="OGUS01000066">
    <property type="protein sequence ID" value="SPC06597.1"/>
    <property type="molecule type" value="Genomic_DNA"/>
</dbReference>
<name>A0A375FVP4_9BURK</name>
<feature type="domain" description="Photosynthesis system II assembly factor Ycf48/Hcf136-like" evidence="4">
    <location>
        <begin position="77"/>
        <end position="206"/>
    </location>
</feature>
<dbReference type="PANTHER" id="PTHR47199:SF2">
    <property type="entry name" value="PHOTOSYSTEM II STABILITY_ASSEMBLY FACTOR HCF136, CHLOROPLASTIC"/>
    <property type="match status" value="1"/>
</dbReference>
<keyword evidence="2" id="KW-0604">Photosystem II</keyword>
<dbReference type="RefSeq" id="WP_063238874.1">
    <property type="nucleotide sequence ID" value="NZ_CP069810.1"/>
</dbReference>
<organism evidence="6 8">
    <name type="scientific">Cupriavidus oxalaticus</name>
    <dbReference type="NCBI Taxonomy" id="96344"/>
    <lineage>
        <taxon>Bacteria</taxon>
        <taxon>Pseudomonadati</taxon>
        <taxon>Pseudomonadota</taxon>
        <taxon>Betaproteobacteria</taxon>
        <taxon>Burkholderiales</taxon>
        <taxon>Burkholderiaceae</taxon>
        <taxon>Cupriavidus</taxon>
    </lineage>
</organism>
<reference evidence="5 9" key="3">
    <citation type="submission" date="2021-02" db="EMBL/GenBank/DDBJ databases">
        <title>Complete Genome Sequence of Cupriavidus oxalaticus Strain Ox1, a Soil Oxalate-Degrading Species.</title>
        <authorList>
            <person name="Palmieri F."/>
            <person name="Udriet P."/>
            <person name="Deuasquier M."/>
            <person name="Beaudoing E."/>
            <person name="Johnson S.L."/>
            <person name="Davenport K.W."/>
            <person name="Chain P.S."/>
            <person name="Bindschedler S."/>
            <person name="Junier P."/>
        </authorList>
    </citation>
    <scope>NUCLEOTIDE SEQUENCE [LARGE SCALE GENOMIC DNA]</scope>
    <source>
        <strain evidence="5 9">Ox1</strain>
    </source>
</reference>
<dbReference type="GeneID" id="303491968"/>
<reference evidence="8" key="1">
    <citation type="submission" date="2018-01" db="EMBL/GenBank/DDBJ databases">
        <authorList>
            <person name="Gaut B.S."/>
            <person name="Morton B.R."/>
            <person name="Clegg M.T."/>
            <person name="Duvall M.R."/>
        </authorList>
    </citation>
    <scope>NUCLEOTIDE SEQUENCE [LARGE SCALE GENOMIC DNA]</scope>
</reference>
<keyword evidence="9" id="KW-1185">Reference proteome</keyword>
<dbReference type="EMBL" id="CP069812">
    <property type="protein sequence ID" value="QRQ95815.1"/>
    <property type="molecule type" value="Genomic_DNA"/>
</dbReference>
<dbReference type="EMBL" id="OGUS01000115">
    <property type="protein sequence ID" value="SPC12423.1"/>
    <property type="molecule type" value="Genomic_DNA"/>
</dbReference>
<dbReference type="Pfam" id="PF14870">
    <property type="entry name" value="PSII_BNR"/>
    <property type="match status" value="1"/>
</dbReference>
<dbReference type="OrthoDB" id="9767885at2"/>
<dbReference type="Gene3D" id="2.130.10.10">
    <property type="entry name" value="YVTN repeat-like/Quinoprotein amine dehydrogenase"/>
    <property type="match status" value="1"/>
</dbReference>
<keyword evidence="1" id="KW-0602">Photosynthesis</keyword>
<dbReference type="GO" id="GO:0015979">
    <property type="term" value="P:photosynthesis"/>
    <property type="evidence" value="ECO:0007669"/>
    <property type="project" value="UniProtKB-KW"/>
</dbReference>
<evidence type="ECO:0000313" key="7">
    <source>
        <dbReference type="EMBL" id="SPC12423.1"/>
    </source>
</evidence>
<evidence type="ECO:0000259" key="4">
    <source>
        <dbReference type="Pfam" id="PF14870"/>
    </source>
</evidence>
<sequence>MKQIFKTLISGLPLMVIGGLLYAGLFIKPKPSGVNLTPPLFQRDDRFFGITRGPANAVWLVGAHGRVLHSRDAAKTWQPQVSNVTVNLQDVAAWDALHAVAVGDEGVVAVTQDGGTSWRQVEAPRSRIANKLVRVKAMSNGQAWAVGEGGATLRTLDYGVSWTRAGAQEDVAWNDIAVLGQHAWRVGEFGRIEHSSNEGGNWQAQETPAKASLTAVAFRDARHGVTVGLGGTVLSTSDGGQHWRVETRATDEHLFDVIWDGHRWLATGDKGVVLLGDAAGQAWRATRAAPGDRTWHTKVAADETHYYFSGAQPLVTNKQAL</sequence>
<evidence type="ECO:0000313" key="8">
    <source>
        <dbReference type="Proteomes" id="UP000256862"/>
    </source>
</evidence>
<dbReference type="AlphaFoldDB" id="A0A375FVP4"/>
<dbReference type="InterPro" id="IPR015943">
    <property type="entry name" value="WD40/YVTN_repeat-like_dom_sf"/>
</dbReference>
<reference evidence="6 8" key="2">
    <citation type="submission" date="2018-01" db="EMBL/GenBank/DDBJ databases">
        <authorList>
            <person name="Clerissi C."/>
        </authorList>
    </citation>
    <scope>NUCLEOTIDE SEQUENCE</scope>
    <source>
        <strain evidence="6">Cupriavidus oxalaticus LMG 2235</strain>
    </source>
</reference>
<keyword evidence="3" id="KW-0812">Transmembrane</keyword>
<dbReference type="Proteomes" id="UP000256862">
    <property type="component" value="Chromosome CO2235"/>
</dbReference>
<evidence type="ECO:0000256" key="2">
    <source>
        <dbReference type="ARBA" id="ARBA00023276"/>
    </source>
</evidence>
<dbReference type="GO" id="GO:0009523">
    <property type="term" value="C:photosystem II"/>
    <property type="evidence" value="ECO:0007669"/>
    <property type="project" value="UniProtKB-KW"/>
</dbReference>
<proteinExistence type="predicted"/>
<dbReference type="GO" id="GO:0016787">
    <property type="term" value="F:hydrolase activity"/>
    <property type="evidence" value="ECO:0007669"/>
    <property type="project" value="UniProtKB-KW"/>
</dbReference>
<dbReference type="PANTHER" id="PTHR47199">
    <property type="entry name" value="PHOTOSYSTEM II STABILITY/ASSEMBLY FACTOR HCF136, CHLOROPLASTIC"/>
    <property type="match status" value="1"/>
</dbReference>